<proteinExistence type="predicted"/>
<dbReference type="GeneID" id="18563272"/>
<organism evidence="1 2">
    <name type="scientific">Bacillus phage G</name>
    <dbReference type="NCBI Taxonomy" id="2884420"/>
    <lineage>
        <taxon>Viruses</taxon>
        <taxon>Duplodnaviria</taxon>
        <taxon>Heunggongvirae</taxon>
        <taxon>Uroviricota</taxon>
        <taxon>Caudoviricetes</taxon>
        <taxon>Donellivirus</taxon>
        <taxon>Donellivirus gee</taxon>
    </lineage>
</organism>
<dbReference type="Proteomes" id="UP000009273">
    <property type="component" value="Segment"/>
</dbReference>
<dbReference type="RefSeq" id="YP_009015364.1">
    <property type="nucleotide sequence ID" value="NC_023719.1"/>
</dbReference>
<evidence type="ECO:0000313" key="1">
    <source>
        <dbReference type="EMBL" id="AEO93324.1"/>
    </source>
</evidence>
<gene>
    <name evidence="1" type="primary">53</name>
    <name evidence="1" type="ORF">G_53</name>
</gene>
<reference evidence="1 2" key="1">
    <citation type="submission" date="2011-09" db="EMBL/GenBank/DDBJ databases">
        <authorList>
            <person name="Pope W.H."/>
            <person name="Pedulla M.L."/>
            <person name="Ford M.E."/>
            <person name="Peebles C.L."/>
            <person name="Hatfull G.H."/>
            <person name="Hendrix R.W."/>
        </authorList>
    </citation>
    <scope>NUCLEOTIDE SEQUENCE [LARGE SCALE GENOMIC DNA]</scope>
    <source>
        <strain evidence="1">G</strain>
    </source>
</reference>
<dbReference type="EMBL" id="JN638751">
    <property type="protein sequence ID" value="AEO93324.1"/>
    <property type="molecule type" value="Genomic_DNA"/>
</dbReference>
<accession>G3MBC3</accession>
<dbReference type="KEGG" id="vg:18563272"/>
<sequence>MKRLVKAEQQSSTIKLMHGTSSKLAESIFENGLLPQGLTDTKMFNYSDYGREGDARHIECVYLTDDLENAVRYANNAVKHKGGFPLIFEVEVEKSALTWDDDAFYKNYGDFDFGEKDEESGTWIKKPSKQLWEQSLTINNQCAHYGKIERDSFKRINLNSKWINIYNFIRIYNSYDKMNLKPELLKEKEEYYYKEFSLEIDDNLKLMASIIDRNIFLYNLEIVKSLDKFEKQAFSLILMEFLKDNLKEFGAKIFYTSDFKSLNFNPKISSLNYAFGRFEINSLESILDHVQLRIQRMDEDSIMMSKIVNCEASEEEFDLIYEYSIDFSGDLIEFCEKSLQMDNDSILDVLKRVKHQYNDAYNELDAEIEYLLYRDHK</sequence>
<protein>
    <submittedName>
        <fullName evidence="1">Gp53</fullName>
    </submittedName>
</protein>
<name>G3MBC3_9CAUD</name>
<keyword evidence="2" id="KW-1185">Reference proteome</keyword>
<evidence type="ECO:0000313" key="2">
    <source>
        <dbReference type="Proteomes" id="UP000009273"/>
    </source>
</evidence>